<feature type="region of interest" description="Disordered" evidence="1">
    <location>
        <begin position="37"/>
        <end position="68"/>
    </location>
</feature>
<dbReference type="eggNOG" id="COG2067">
    <property type="taxonomic scope" value="Bacteria"/>
</dbReference>
<sequence>MMRYKTYLLYNKVLTLLCLVCLSATVSAQYVPKDKRKKTPAKDSVTTKKETPPQKSEKKQNPKKDNDIGRRWVFGGNFWVQFGNVTFIDIAPTIGYKLTRNLIAGVGIGYVYARSRLATNLGNLDVENQIYSGRTFLQYIINTEALFGEGNRLFLYSEYEVLRSDYYDRVLDRQNSIWVRRPQIGGGIQQKLGNLYVNLLVLYNLNYLEDITPYPNPITIRLGFNVGL</sequence>
<accession>A1ZW28</accession>
<evidence type="ECO:0008006" key="5">
    <source>
        <dbReference type="Google" id="ProtNLM"/>
    </source>
</evidence>
<comment type="caution">
    <text evidence="3">The sequence shown here is derived from an EMBL/GenBank/DDBJ whole genome shotgun (WGS) entry which is preliminary data.</text>
</comment>
<feature type="signal peptide" evidence="2">
    <location>
        <begin position="1"/>
        <end position="28"/>
    </location>
</feature>
<reference evidence="3 4" key="1">
    <citation type="submission" date="2007-01" db="EMBL/GenBank/DDBJ databases">
        <authorList>
            <person name="Haygood M."/>
            <person name="Podell S."/>
            <person name="Anderson C."/>
            <person name="Hopkinson B."/>
            <person name="Roe K."/>
            <person name="Barbeau K."/>
            <person name="Gaasterland T."/>
            <person name="Ferriera S."/>
            <person name="Johnson J."/>
            <person name="Kravitz S."/>
            <person name="Beeson K."/>
            <person name="Sutton G."/>
            <person name="Rogers Y.-H."/>
            <person name="Friedman R."/>
            <person name="Frazier M."/>
            <person name="Venter J.C."/>
        </authorList>
    </citation>
    <scope>NUCLEOTIDE SEQUENCE [LARGE SCALE GENOMIC DNA]</scope>
    <source>
        <strain evidence="3 4">ATCC 23134</strain>
    </source>
</reference>
<evidence type="ECO:0000313" key="4">
    <source>
        <dbReference type="Proteomes" id="UP000004095"/>
    </source>
</evidence>
<name>A1ZW28_MICM2</name>
<dbReference type="OrthoDB" id="1098580at2"/>
<dbReference type="Gene3D" id="2.40.160.60">
    <property type="entry name" value="Outer membrane protein transport protein (OMPP1/FadL/TodX)"/>
    <property type="match status" value="1"/>
</dbReference>
<dbReference type="AlphaFoldDB" id="A1ZW28"/>
<gene>
    <name evidence="3" type="ORF">M23134_06650</name>
</gene>
<dbReference type="EMBL" id="AAWS01000049">
    <property type="protein sequence ID" value="EAY25391.1"/>
    <property type="molecule type" value="Genomic_DNA"/>
</dbReference>
<organism evidence="3 4">
    <name type="scientific">Microscilla marina ATCC 23134</name>
    <dbReference type="NCBI Taxonomy" id="313606"/>
    <lineage>
        <taxon>Bacteria</taxon>
        <taxon>Pseudomonadati</taxon>
        <taxon>Bacteroidota</taxon>
        <taxon>Cytophagia</taxon>
        <taxon>Cytophagales</taxon>
        <taxon>Microscillaceae</taxon>
        <taxon>Microscilla</taxon>
    </lineage>
</organism>
<feature type="chain" id="PRO_5002642500" description="Outer membrane protein beta-barrel domain-containing protein" evidence="2">
    <location>
        <begin position="29"/>
        <end position="228"/>
    </location>
</feature>
<evidence type="ECO:0000256" key="2">
    <source>
        <dbReference type="SAM" id="SignalP"/>
    </source>
</evidence>
<evidence type="ECO:0000256" key="1">
    <source>
        <dbReference type="SAM" id="MobiDB-lite"/>
    </source>
</evidence>
<evidence type="ECO:0000313" key="3">
    <source>
        <dbReference type="EMBL" id="EAY25391.1"/>
    </source>
</evidence>
<proteinExistence type="predicted"/>
<dbReference type="RefSeq" id="WP_002702871.1">
    <property type="nucleotide sequence ID" value="NZ_AAWS01000049.1"/>
</dbReference>
<keyword evidence="2" id="KW-0732">Signal</keyword>
<keyword evidence="4" id="KW-1185">Reference proteome</keyword>
<feature type="compositionally biased region" description="Basic and acidic residues" evidence="1">
    <location>
        <begin position="45"/>
        <end position="68"/>
    </location>
</feature>
<dbReference type="Proteomes" id="UP000004095">
    <property type="component" value="Unassembled WGS sequence"/>
</dbReference>
<protein>
    <recommendedName>
        <fullName evidence="5">Outer membrane protein beta-barrel domain-containing protein</fullName>
    </recommendedName>
</protein>